<proteinExistence type="predicted"/>
<dbReference type="AlphaFoldDB" id="A0A364JT55"/>
<dbReference type="RefSeq" id="WP_111575940.1">
    <property type="nucleotide sequence ID" value="NZ_JBHEEY010000013.1"/>
</dbReference>
<dbReference type="Pfam" id="PF13148">
    <property type="entry name" value="DUF3987"/>
    <property type="match status" value="1"/>
</dbReference>
<keyword evidence="2" id="KW-1185">Reference proteome</keyword>
<accession>A0A364JT55</accession>
<sequence>MNIPVPSPFKCEGAQPLVREIAAPSEYPQHALSGLLKAVLAVQGATQAPLAISAQSALTISSLALQGFANVEKLRGDCPISLYGLTIAQSGERKTSVDSYFMQGIRDHEQEQADEQRTALNQWKIEHDIWEAKRKSYLAEVKGSISDKAQAAQANLESLGAEPDMPPSKERVVTEPTYEGLVRKFHEGQPSLGVFSDEGGQFLGGYAMGKDNRQKTLAAFNDLWQGNPIRRDRAGDGSFVLFGRRLAIHLMIQPSVARQFMADPMTDDTGFLPRFLISEPESTIGTRLYSKSQYDPKPIEAFTLRLKQILETPLPMDEKTRALNPRLLKLSEDARGVLIQFADRIETAMQKGGKYAHITGYASKAAEQAARIAGVLTLWDDLEAKEVSGINMVHGTTLAEFYLDEALRLSDAAVISQETANAEELRKWLIEKWQHAEILPNEVVQFAPKRSMRERPTANKAIKVLVEYGWLIPLEKGVFIRDKARKEAYRIVRN</sequence>
<dbReference type="InterPro" id="IPR025048">
    <property type="entry name" value="DUF3987"/>
</dbReference>
<protein>
    <submittedName>
        <fullName evidence="1">Uncharacterized protein DUF3987</fullName>
    </submittedName>
</protein>
<gene>
    <name evidence="1" type="ORF">C7374_11216</name>
</gene>
<dbReference type="OrthoDB" id="9067983at2"/>
<name>A0A364JT55_9HYPH</name>
<organism evidence="1 2">
    <name type="scientific">Falsochrobactrum ovis</name>
    <dbReference type="NCBI Taxonomy" id="1293442"/>
    <lineage>
        <taxon>Bacteria</taxon>
        <taxon>Pseudomonadati</taxon>
        <taxon>Pseudomonadota</taxon>
        <taxon>Alphaproteobacteria</taxon>
        <taxon>Hyphomicrobiales</taxon>
        <taxon>Brucellaceae</taxon>
        <taxon>Falsochrobactrum</taxon>
    </lineage>
</organism>
<reference evidence="1 2" key="1">
    <citation type="submission" date="2018-06" db="EMBL/GenBank/DDBJ databases">
        <title>Genomic Encyclopedia of Type Strains, Phase IV (KMG-IV): sequencing the most valuable type-strain genomes for metagenomic binning, comparative biology and taxonomic classification.</title>
        <authorList>
            <person name="Goeker M."/>
        </authorList>
    </citation>
    <scope>NUCLEOTIDE SEQUENCE [LARGE SCALE GENOMIC DNA]</scope>
    <source>
        <strain evidence="1 2">DSM 26720</strain>
    </source>
</reference>
<evidence type="ECO:0000313" key="2">
    <source>
        <dbReference type="Proteomes" id="UP000249453"/>
    </source>
</evidence>
<dbReference type="Proteomes" id="UP000249453">
    <property type="component" value="Unassembled WGS sequence"/>
</dbReference>
<comment type="caution">
    <text evidence="1">The sequence shown here is derived from an EMBL/GenBank/DDBJ whole genome shotgun (WGS) entry which is preliminary data.</text>
</comment>
<evidence type="ECO:0000313" key="1">
    <source>
        <dbReference type="EMBL" id="RAK26795.1"/>
    </source>
</evidence>
<dbReference type="EMBL" id="QLMK01000012">
    <property type="protein sequence ID" value="RAK26795.1"/>
    <property type="molecule type" value="Genomic_DNA"/>
</dbReference>